<evidence type="ECO:0000256" key="5">
    <source>
        <dbReference type="ARBA" id="ARBA00022723"/>
    </source>
</evidence>
<dbReference type="FunFam" id="2.60.40.60:FF:000074">
    <property type="entry name" value="Desmoglein 4"/>
    <property type="match status" value="1"/>
</dbReference>
<evidence type="ECO:0000256" key="7">
    <source>
        <dbReference type="ARBA" id="ARBA00022837"/>
    </source>
</evidence>
<keyword evidence="9" id="KW-0965">Cell junction</keyword>
<dbReference type="SUPFAM" id="SSF49313">
    <property type="entry name" value="Cadherin-like"/>
    <property type="match status" value="5"/>
</dbReference>
<dbReference type="SMART" id="SM00112">
    <property type="entry name" value="CA"/>
    <property type="match status" value="4"/>
</dbReference>
<protein>
    <recommendedName>
        <fullName evidence="16">Cadherin domain-containing protein</fullName>
    </recommendedName>
</protein>
<keyword evidence="6" id="KW-0677">Repeat</keyword>
<organism evidence="17 18">
    <name type="scientific">Crenichthys baileyi</name>
    <name type="common">White River springfish</name>
    <dbReference type="NCBI Taxonomy" id="28760"/>
    <lineage>
        <taxon>Eukaryota</taxon>
        <taxon>Metazoa</taxon>
        <taxon>Chordata</taxon>
        <taxon>Craniata</taxon>
        <taxon>Vertebrata</taxon>
        <taxon>Euteleostomi</taxon>
        <taxon>Actinopterygii</taxon>
        <taxon>Neopterygii</taxon>
        <taxon>Teleostei</taxon>
        <taxon>Neoteleostei</taxon>
        <taxon>Acanthomorphata</taxon>
        <taxon>Ovalentaria</taxon>
        <taxon>Atherinomorphae</taxon>
        <taxon>Cyprinodontiformes</taxon>
        <taxon>Goodeidae</taxon>
        <taxon>Crenichthys</taxon>
    </lineage>
</organism>
<gene>
    <name evidence="17" type="ORF">CRENBAI_000380</name>
</gene>
<dbReference type="Proteomes" id="UP001311232">
    <property type="component" value="Unassembled WGS sequence"/>
</dbReference>
<feature type="domain" description="Cadherin" evidence="16">
    <location>
        <begin position="250"/>
        <end position="331"/>
    </location>
</feature>
<keyword evidence="18" id="KW-1185">Reference proteome</keyword>
<feature type="compositionally biased region" description="Acidic residues" evidence="14">
    <location>
        <begin position="39"/>
        <end position="48"/>
    </location>
</feature>
<feature type="domain" description="Cadherin" evidence="16">
    <location>
        <begin position="583"/>
        <end position="673"/>
    </location>
</feature>
<dbReference type="PANTHER" id="PTHR24025">
    <property type="entry name" value="DESMOGLEIN FAMILY MEMBER"/>
    <property type="match status" value="1"/>
</dbReference>
<feature type="domain" description="Cadherin" evidence="16">
    <location>
        <begin position="331"/>
        <end position="441"/>
    </location>
</feature>
<feature type="compositionally biased region" description="Basic and acidic residues" evidence="14">
    <location>
        <begin position="72"/>
        <end position="81"/>
    </location>
</feature>
<evidence type="ECO:0000256" key="13">
    <source>
        <dbReference type="PROSITE-ProRule" id="PRU00043"/>
    </source>
</evidence>
<dbReference type="GO" id="GO:0007156">
    <property type="term" value="P:homophilic cell adhesion via plasma membrane adhesion molecules"/>
    <property type="evidence" value="ECO:0007669"/>
    <property type="project" value="InterPro"/>
</dbReference>
<accession>A0AAV9S9M8</accession>
<comment type="caution">
    <text evidence="17">The sequence shown here is derived from an EMBL/GenBank/DDBJ whole genome shotgun (WGS) entry which is preliminary data.</text>
</comment>
<dbReference type="GO" id="GO:0030057">
    <property type="term" value="C:desmosome"/>
    <property type="evidence" value="ECO:0007669"/>
    <property type="project" value="UniProtKB-SubCell"/>
</dbReference>
<evidence type="ECO:0000256" key="15">
    <source>
        <dbReference type="SAM" id="Phobius"/>
    </source>
</evidence>
<keyword evidence="10 15" id="KW-1133">Transmembrane helix</keyword>
<dbReference type="FunFam" id="2.60.40.60:FF:000031">
    <property type="entry name" value="Cadherin 3"/>
    <property type="match status" value="1"/>
</dbReference>
<dbReference type="InterPro" id="IPR015919">
    <property type="entry name" value="Cadherin-like_sf"/>
</dbReference>
<dbReference type="InterPro" id="IPR020894">
    <property type="entry name" value="Cadherin_CS"/>
</dbReference>
<reference evidence="17 18" key="1">
    <citation type="submission" date="2021-06" db="EMBL/GenBank/DDBJ databases">
        <authorList>
            <person name="Palmer J.M."/>
        </authorList>
    </citation>
    <scope>NUCLEOTIDE SEQUENCE [LARGE SCALE GENOMIC DNA]</scope>
    <source>
        <strain evidence="17 18">MEX-2019</strain>
        <tissue evidence="17">Muscle</tissue>
    </source>
</reference>
<evidence type="ECO:0000256" key="3">
    <source>
        <dbReference type="ARBA" id="ARBA00022475"/>
    </source>
</evidence>
<comment type="subcellular location">
    <subcellularLocation>
        <location evidence="2">Cell junction</location>
        <location evidence="2">Desmosome</location>
    </subcellularLocation>
    <subcellularLocation>
        <location evidence="1">Cell membrane</location>
    </subcellularLocation>
</comment>
<evidence type="ECO:0000256" key="4">
    <source>
        <dbReference type="ARBA" id="ARBA00022692"/>
    </source>
</evidence>
<evidence type="ECO:0000313" key="18">
    <source>
        <dbReference type="Proteomes" id="UP001311232"/>
    </source>
</evidence>
<dbReference type="PROSITE" id="PS00232">
    <property type="entry name" value="CADHERIN_1"/>
    <property type="match status" value="1"/>
</dbReference>
<feature type="transmembrane region" description="Helical" evidence="15">
    <location>
        <begin position="190"/>
        <end position="211"/>
    </location>
</feature>
<dbReference type="AlphaFoldDB" id="A0AAV9S9M8"/>
<feature type="region of interest" description="Disordered" evidence="14">
    <location>
        <begin position="23"/>
        <end position="143"/>
    </location>
</feature>
<dbReference type="PANTHER" id="PTHR24025:SF1">
    <property type="entry name" value="DESMOGLEIN-2"/>
    <property type="match status" value="1"/>
</dbReference>
<proteinExistence type="predicted"/>
<evidence type="ECO:0000256" key="6">
    <source>
        <dbReference type="ARBA" id="ARBA00022737"/>
    </source>
</evidence>
<dbReference type="InterPro" id="IPR050971">
    <property type="entry name" value="Cadherin-domain_protein"/>
</dbReference>
<dbReference type="FunFam" id="2.60.40.60:FF:000011">
    <property type="entry name" value="Cadherin 1"/>
    <property type="match status" value="1"/>
</dbReference>
<dbReference type="PRINTS" id="PR00205">
    <property type="entry name" value="CADHERIN"/>
</dbReference>
<keyword evidence="8" id="KW-0130">Cell adhesion</keyword>
<dbReference type="CDD" id="cd11304">
    <property type="entry name" value="Cadherin_repeat"/>
    <property type="match status" value="4"/>
</dbReference>
<evidence type="ECO:0000256" key="14">
    <source>
        <dbReference type="SAM" id="MobiDB-lite"/>
    </source>
</evidence>
<evidence type="ECO:0000259" key="16">
    <source>
        <dbReference type="PROSITE" id="PS50268"/>
    </source>
</evidence>
<keyword evidence="5" id="KW-0479">Metal-binding</keyword>
<dbReference type="FunFam" id="2.60.40.60:FF:000068">
    <property type="entry name" value="Desmoglein 1"/>
    <property type="match status" value="1"/>
</dbReference>
<keyword evidence="7 13" id="KW-0106">Calcium</keyword>
<dbReference type="Gene3D" id="2.60.40.60">
    <property type="entry name" value="Cadherins"/>
    <property type="match status" value="5"/>
</dbReference>
<evidence type="ECO:0000256" key="10">
    <source>
        <dbReference type="ARBA" id="ARBA00022989"/>
    </source>
</evidence>
<keyword evidence="4 15" id="KW-0812">Transmembrane</keyword>
<name>A0AAV9S9M8_9TELE</name>
<dbReference type="GO" id="GO:0005509">
    <property type="term" value="F:calcium ion binding"/>
    <property type="evidence" value="ECO:0007669"/>
    <property type="project" value="UniProtKB-UniRule"/>
</dbReference>
<evidence type="ECO:0000256" key="12">
    <source>
        <dbReference type="ARBA" id="ARBA00023180"/>
    </source>
</evidence>
<sequence>MAGRRRSYSVQEVHEMICIPNGALSDTESISDDKIADPDFVETPEAYESDSSFDKDEPLADIARTDPNQLDVEIHHAHADSDIEAPDDNEPQPGPAPVNRGFLGDRGNPQQLTSTLHSKDLLFSTPPDEIPSPSICNGVEGTPNPNIQLIPPPPGQSRQQLTKGYTGSKTRAISLQNEEKNFLFLQLMDILFRCSLFVLLAFFFTLVPVTVEGHSGVLRRQKREWILAPRNLTEGHDYTTYNSIAKIRSDKESSQKIIYSLTGPGVDKDPKGRFAVDRDTGFVRVFSILDREEIAQYKLFGKAQYLDGSPAEKDIALVINVVDINDCTPVIKAQQVGQVSEHSKPGTTVMKVIATDDDDENTNNALISYSIDTRSNSGGMFAINSQTGEVTVVKTSLDRETKDTYKLTIFASDLGGQPGGNTGTGEIEIKLTDRNDNIPSLLKETYEGSVEENTVGVEVLRIQAADLDLINTENWFAVYEIVSGNEGGYFTITTDKATNEGIIMTTKALNYEEIQTLDLAVKVKNEAEYNFGSSMLITGASESKSYPIKINVINQKEGARFQPSVKVVAISADKTSVSLNKPIVTYAAIDSDTLKTATNIRYEKWGDKDNWLSIDEKTAEIRLNKYPNRESTFLVNGTYYVTIMAISDDIPSKTATGTIAIQVEDFNEHCPRLISTTQTICFGDNVIYVTAEDRDTFPNSAPFDFTIIQSDSKEKWIMEPFNETTVLLRDQGNLWPGTYKVSLNIKDQQGKSCAAPQIMDVTVCTCHETTKSCLLRRTAKAIFGAGGILLMLLGLLLLLCE</sequence>
<evidence type="ECO:0000256" key="11">
    <source>
        <dbReference type="ARBA" id="ARBA00023136"/>
    </source>
</evidence>
<keyword evidence="11 15" id="KW-0472">Membrane</keyword>
<dbReference type="FunFam" id="2.60.40.60:FF:000083">
    <property type="entry name" value="Desmoglein 1"/>
    <property type="match status" value="1"/>
</dbReference>
<evidence type="ECO:0000256" key="8">
    <source>
        <dbReference type="ARBA" id="ARBA00022889"/>
    </source>
</evidence>
<keyword evidence="12" id="KW-0325">Glycoprotein</keyword>
<dbReference type="GO" id="GO:0055113">
    <property type="term" value="P:epiboly involved in gastrulation with mouth forming second"/>
    <property type="evidence" value="ECO:0007669"/>
    <property type="project" value="UniProtKB-ARBA"/>
</dbReference>
<dbReference type="InterPro" id="IPR002126">
    <property type="entry name" value="Cadherin-like_dom"/>
</dbReference>
<dbReference type="EMBL" id="JAHHUM010000670">
    <property type="protein sequence ID" value="KAK5617770.1"/>
    <property type="molecule type" value="Genomic_DNA"/>
</dbReference>
<keyword evidence="3" id="KW-1003">Cell membrane</keyword>
<evidence type="ECO:0000313" key="17">
    <source>
        <dbReference type="EMBL" id="KAK5617770.1"/>
    </source>
</evidence>
<feature type="domain" description="Cadherin" evidence="16">
    <location>
        <begin position="442"/>
        <end position="565"/>
    </location>
</feature>
<dbReference type="Pfam" id="PF00028">
    <property type="entry name" value="Cadherin"/>
    <property type="match status" value="4"/>
</dbReference>
<evidence type="ECO:0000256" key="9">
    <source>
        <dbReference type="ARBA" id="ARBA00022949"/>
    </source>
</evidence>
<dbReference type="GO" id="GO:0005886">
    <property type="term" value="C:plasma membrane"/>
    <property type="evidence" value="ECO:0007669"/>
    <property type="project" value="UniProtKB-SubCell"/>
</dbReference>
<dbReference type="PROSITE" id="PS50268">
    <property type="entry name" value="CADHERIN_2"/>
    <property type="match status" value="4"/>
</dbReference>
<evidence type="ECO:0000256" key="1">
    <source>
        <dbReference type="ARBA" id="ARBA00004236"/>
    </source>
</evidence>
<feature type="transmembrane region" description="Helical" evidence="15">
    <location>
        <begin position="781"/>
        <end position="800"/>
    </location>
</feature>
<evidence type="ECO:0000256" key="2">
    <source>
        <dbReference type="ARBA" id="ARBA00004568"/>
    </source>
</evidence>